<keyword evidence="8" id="KW-0677">Repeat</keyword>
<dbReference type="InterPro" id="IPR002369">
    <property type="entry name" value="Integrin_bsu_VWA"/>
</dbReference>
<keyword evidence="6 16" id="KW-0812">Transmembrane</keyword>
<dbReference type="PROSITE" id="PS00243">
    <property type="entry name" value="I_EGF_1"/>
    <property type="match status" value="1"/>
</dbReference>
<evidence type="ECO:0000256" key="1">
    <source>
        <dbReference type="ARBA" id="ARBA00004251"/>
    </source>
</evidence>
<dbReference type="FunFam" id="3.40.50.410:FF:000002">
    <property type="entry name" value="Integrin beta"/>
    <property type="match status" value="1"/>
</dbReference>
<dbReference type="InterPro" id="IPR036465">
    <property type="entry name" value="vWFA_dom_sf"/>
</dbReference>
<evidence type="ECO:0000256" key="13">
    <source>
        <dbReference type="ARBA" id="ARBA00023157"/>
    </source>
</evidence>
<dbReference type="Pfam" id="PF07974">
    <property type="entry name" value="EGF_2"/>
    <property type="match status" value="1"/>
</dbReference>
<feature type="disulfide bond" evidence="15">
    <location>
        <begin position="600"/>
        <end position="605"/>
    </location>
</feature>
<dbReference type="SUPFAM" id="SSF69179">
    <property type="entry name" value="Integrin domains"/>
    <property type="match status" value="1"/>
</dbReference>
<evidence type="ECO:0000256" key="11">
    <source>
        <dbReference type="ARBA" id="ARBA00023037"/>
    </source>
</evidence>
<feature type="signal peptide" evidence="18">
    <location>
        <begin position="1"/>
        <end position="24"/>
    </location>
</feature>
<comment type="similarity">
    <text evidence="2 16">Belongs to the integrin beta chain family.</text>
</comment>
<dbReference type="SUPFAM" id="SSF103575">
    <property type="entry name" value="Plexin repeat"/>
    <property type="match status" value="1"/>
</dbReference>
<dbReference type="InterPro" id="IPR013111">
    <property type="entry name" value="EGF_extracell"/>
</dbReference>
<evidence type="ECO:0000256" key="10">
    <source>
        <dbReference type="ARBA" id="ARBA00022989"/>
    </source>
</evidence>
<feature type="domain" description="Integrin beta subunit tail" evidence="21">
    <location>
        <begin position="675"/>
        <end position="764"/>
    </location>
</feature>
<feature type="disulfide bond" evidence="15">
    <location>
        <begin position="675"/>
        <end position="684"/>
    </location>
</feature>
<dbReference type="InterPro" id="IPR015812">
    <property type="entry name" value="Integrin_bsu"/>
</dbReference>
<comment type="caution">
    <text evidence="22">The sequence shown here is derived from an EMBL/GenBank/DDBJ whole genome shotgun (WGS) entry which is preliminary data.</text>
</comment>
<dbReference type="Pfam" id="PF23105">
    <property type="entry name" value="EGF_integrin"/>
    <property type="match status" value="1"/>
</dbReference>
<feature type="disulfide bond" evidence="15">
    <location>
        <begin position="45"/>
        <end position="76"/>
    </location>
</feature>
<keyword evidence="9 16" id="KW-0130">Cell adhesion</keyword>
<keyword evidence="13 15" id="KW-1015">Disulfide bond</keyword>
<dbReference type="InterPro" id="IPR012896">
    <property type="entry name" value="Integrin_bsu_tail"/>
</dbReference>
<evidence type="ECO:0000259" key="21">
    <source>
        <dbReference type="SMART" id="SM01242"/>
    </source>
</evidence>
<dbReference type="PROSITE" id="PS52047">
    <property type="entry name" value="I_EGF_2"/>
    <property type="match status" value="2"/>
</dbReference>
<feature type="disulfide bond" evidence="15">
    <location>
        <begin position="681"/>
        <end position="759"/>
    </location>
</feature>
<feature type="disulfide bond" evidence="15">
    <location>
        <begin position="239"/>
        <end position="242"/>
    </location>
</feature>
<keyword evidence="3" id="KW-1003">Cell membrane</keyword>
<dbReference type="SUPFAM" id="SSF69687">
    <property type="entry name" value="Integrin beta tail domain"/>
    <property type="match status" value="1"/>
</dbReference>
<dbReference type="Proteomes" id="UP000299102">
    <property type="component" value="Unassembled WGS sequence"/>
</dbReference>
<keyword evidence="14" id="KW-0325">Glycoprotein</keyword>
<reference evidence="22 23" key="1">
    <citation type="journal article" date="2019" name="Commun. Biol.">
        <title>The bagworm genome reveals a unique fibroin gene that provides high tensile strength.</title>
        <authorList>
            <person name="Kono N."/>
            <person name="Nakamura H."/>
            <person name="Ohtoshi R."/>
            <person name="Tomita M."/>
            <person name="Numata K."/>
            <person name="Arakawa K."/>
        </authorList>
    </citation>
    <scope>NUCLEOTIDE SEQUENCE [LARGE SCALE GENOMIC DNA]</scope>
</reference>
<evidence type="ECO:0000256" key="7">
    <source>
        <dbReference type="ARBA" id="ARBA00022729"/>
    </source>
</evidence>
<evidence type="ECO:0000256" key="4">
    <source>
        <dbReference type="ARBA" id="ARBA00022536"/>
    </source>
</evidence>
<dbReference type="Gene3D" id="2.10.25.10">
    <property type="entry name" value="Laminin"/>
    <property type="match status" value="3"/>
</dbReference>
<dbReference type="InterPro" id="IPR014836">
    <property type="entry name" value="Integrin_bsu_cyt_dom"/>
</dbReference>
<evidence type="ECO:0000256" key="5">
    <source>
        <dbReference type="ARBA" id="ARBA00022553"/>
    </source>
</evidence>
<dbReference type="PANTHER" id="PTHR10082:SF60">
    <property type="entry name" value="INTEGRIN BETA-PS"/>
    <property type="match status" value="1"/>
</dbReference>
<dbReference type="GO" id="GO:0007160">
    <property type="term" value="P:cell-matrix adhesion"/>
    <property type="evidence" value="ECO:0007669"/>
    <property type="project" value="TreeGrafter"/>
</dbReference>
<evidence type="ECO:0000256" key="3">
    <source>
        <dbReference type="ARBA" id="ARBA00022475"/>
    </source>
</evidence>
<feature type="disulfide bond" evidence="15">
    <location>
        <begin position="623"/>
        <end position="628"/>
    </location>
</feature>
<sequence length="834" mass="91661">MVRKRTQWSVAVVLVCVFAGACWSQLAERLMTPNSCSGKSSCSDCIRTAGCHWCSAPDHSRPRCFQPDLNDDKGYCSEEYITNSGNMLSIYRSRSLTRGKGGGRIGWGSEESVSMSETNSYEASGSVSGGGAAGGAFGAAEDLIQIQPQRVRLQLRLNEMQPLRFAYSQAQDYPVDLYYLMDLSASMENDKDNLILLGDLLSETMRNITSNFRLGFGSFVDKLVMPYVSTIPKDLQSPCKKCAAPYGFINAMSLDTNSKYFTNAVRNAKVSGNLDAPEGGFDAIMQAIVCKSQIGWRDQARHLLVFSTDAGFHFAGDGKLGGIVQPNDGLCHLDEKGTYTHSKLQDYPSVSHINVKSNDDDAISGPPRPGTLGLYTAFPYGKYKTEYKVKEQSINLIFAVTSSQIDVYEELTKRIEGSSCGKLSSDSSNVVDLVRDQYNKISSTVEMKSNASKAINIIYKSACLGTEGDLMVTNKCDGLKVGDVVHFTAEITLKECPKDPKEWKQTFKIHPVGVSDSLIVELEMLCDCPCEHPGHYLYQDTSDVCGRNGVMACGVCLCDAGHFGKNCECSAANITLPEMERGCRPQNSATGPLCSNRGTCDCGVCHCNKLDGGKKISGPYCECDNFSCDLKKGQMCSGPDHGQCVCGKCVCDPKYTGPACDCLLDDTPCTCPGRCAEFKDCVLCEVHERGPMLQDDISQAKCGNCSLHPIIEEGKLEANETIGEHLCSFYDDEDCLYTYVYVYDEARQLRVRAQRERECPPKVFILGIVLGVIAAIVLMGMALLMVWKMVTTIHDRREYAHFEKERMMAKWDTGENPIFKQATTTFKNPTYTGN</sequence>
<evidence type="ECO:0000256" key="12">
    <source>
        <dbReference type="ARBA" id="ARBA00023136"/>
    </source>
</evidence>
<dbReference type="Gene3D" id="4.10.1240.30">
    <property type="match status" value="1"/>
</dbReference>
<dbReference type="EMBL" id="BGZK01000043">
    <property type="protein sequence ID" value="GBP10841.1"/>
    <property type="molecule type" value="Genomic_DNA"/>
</dbReference>
<feature type="disulfide bond" evidence="15">
    <location>
        <begin position="644"/>
        <end position="649"/>
    </location>
</feature>
<dbReference type="InterPro" id="IPR057073">
    <property type="entry name" value="EGF_integrin_2"/>
</dbReference>
<keyword evidence="11 16" id="KW-0401">Integrin</keyword>
<feature type="disulfide bond" evidence="15">
    <location>
        <begin position="651"/>
        <end position="660"/>
    </location>
</feature>
<evidence type="ECO:0000313" key="23">
    <source>
        <dbReference type="Proteomes" id="UP000299102"/>
    </source>
</evidence>
<dbReference type="GO" id="GO:0005178">
    <property type="term" value="F:integrin binding"/>
    <property type="evidence" value="ECO:0007669"/>
    <property type="project" value="TreeGrafter"/>
</dbReference>
<feature type="disulfide bond" evidence="15">
    <location>
        <begin position="42"/>
        <end position="51"/>
    </location>
</feature>
<dbReference type="AlphaFoldDB" id="A0A4C1TC03"/>
<feature type="disulfide bond" evidence="15">
    <location>
        <begin position="553"/>
        <end position="594"/>
    </location>
</feature>
<feature type="chain" id="PRO_5020040493" description="Integrin beta" evidence="18">
    <location>
        <begin position="25"/>
        <end position="834"/>
    </location>
</feature>
<feature type="disulfide bond" evidence="15">
    <location>
        <begin position="607"/>
        <end position="621"/>
    </location>
</feature>
<feature type="disulfide bond" evidence="15">
    <location>
        <begin position="662"/>
        <end position="669"/>
    </location>
</feature>
<feature type="domain" description="Integrin beta subunit cytoplasmic" evidence="20">
    <location>
        <begin position="788"/>
        <end position="834"/>
    </location>
</feature>
<evidence type="ECO:0000256" key="6">
    <source>
        <dbReference type="ARBA" id="ARBA00022692"/>
    </source>
</evidence>
<feature type="disulfide bond" evidence="15">
    <location>
        <begin position="558"/>
        <end position="567"/>
    </location>
</feature>
<dbReference type="FunFam" id="1.20.5.100:FF:000002">
    <property type="entry name" value="Integrin beta"/>
    <property type="match status" value="1"/>
</dbReference>
<dbReference type="GO" id="GO:0009986">
    <property type="term" value="C:cell surface"/>
    <property type="evidence" value="ECO:0007669"/>
    <property type="project" value="TreeGrafter"/>
</dbReference>
<dbReference type="Gene3D" id="2.60.40.1510">
    <property type="entry name" value="ntegrin, alpha v. Chain A, domain 3"/>
    <property type="match status" value="1"/>
</dbReference>
<dbReference type="InterPro" id="IPR036349">
    <property type="entry name" value="Integrin_bsu_tail_dom_sf"/>
</dbReference>
<dbReference type="SMART" id="SM01242">
    <property type="entry name" value="Integrin_B_tail"/>
    <property type="match status" value="1"/>
</dbReference>
<keyword evidence="7 18" id="KW-0732">Signal</keyword>
<dbReference type="InterPro" id="IPR032695">
    <property type="entry name" value="Integrin_dom_sf"/>
</dbReference>
<keyword evidence="12 17" id="KW-0472">Membrane</keyword>
<dbReference type="GO" id="GO:0033627">
    <property type="term" value="P:cell adhesion mediated by integrin"/>
    <property type="evidence" value="ECO:0007669"/>
    <property type="project" value="TreeGrafter"/>
</dbReference>
<keyword evidence="5" id="KW-0597">Phosphoprotein</keyword>
<accession>A0A4C1TC03</accession>
<dbReference type="GO" id="GO:0008305">
    <property type="term" value="C:integrin complex"/>
    <property type="evidence" value="ECO:0007669"/>
    <property type="project" value="TreeGrafter"/>
</dbReference>
<evidence type="ECO:0000256" key="8">
    <source>
        <dbReference type="ARBA" id="ARBA00022737"/>
    </source>
</evidence>
<dbReference type="GO" id="GO:0007157">
    <property type="term" value="P:heterophilic cell-cell adhesion via plasma membrane cell adhesion molecules"/>
    <property type="evidence" value="ECO:0007669"/>
    <property type="project" value="UniProtKB-ARBA"/>
</dbReference>
<feature type="disulfide bond" evidence="15">
    <location>
        <begin position="702"/>
        <end position="735"/>
    </location>
</feature>
<dbReference type="Pfam" id="PF00362">
    <property type="entry name" value="Integrin_beta"/>
    <property type="match status" value="2"/>
</dbReference>
<dbReference type="SMART" id="SM01241">
    <property type="entry name" value="Integrin_b_cyt"/>
    <property type="match status" value="1"/>
</dbReference>
<evidence type="ECO:0000259" key="20">
    <source>
        <dbReference type="SMART" id="SM01241"/>
    </source>
</evidence>
<dbReference type="SUPFAM" id="SSF57196">
    <property type="entry name" value="EGF/Laminin"/>
    <property type="match status" value="1"/>
</dbReference>
<dbReference type="InterPro" id="IPR057243">
    <property type="entry name" value="Integrin_I-EGF_CS"/>
</dbReference>
<feature type="disulfide bond" evidence="15">
    <location>
        <begin position="602"/>
        <end position="636"/>
    </location>
</feature>
<dbReference type="GO" id="GO:0007229">
    <property type="term" value="P:integrin-mediated signaling pathway"/>
    <property type="evidence" value="ECO:0007669"/>
    <property type="project" value="UniProtKB-KW"/>
</dbReference>
<evidence type="ECO:0000313" key="22">
    <source>
        <dbReference type="EMBL" id="GBP10841.1"/>
    </source>
</evidence>
<dbReference type="GO" id="GO:0016477">
    <property type="term" value="P:cell migration"/>
    <property type="evidence" value="ECO:0007669"/>
    <property type="project" value="TreeGrafter"/>
</dbReference>
<dbReference type="Gene3D" id="1.20.5.100">
    <property type="entry name" value="Cytochrome c1, transmembrane anchor, C-terminal"/>
    <property type="match status" value="1"/>
</dbReference>
<feature type="domain" description="Integrin beta subunit VWA" evidence="19">
    <location>
        <begin position="41"/>
        <end position="528"/>
    </location>
</feature>
<evidence type="ECO:0000256" key="2">
    <source>
        <dbReference type="ARBA" id="ARBA00007449"/>
    </source>
</evidence>
<dbReference type="OrthoDB" id="410592at2759"/>
<feature type="transmembrane region" description="Helical" evidence="17">
    <location>
        <begin position="763"/>
        <end position="787"/>
    </location>
</feature>
<dbReference type="SUPFAM" id="SSF53300">
    <property type="entry name" value="vWA-like"/>
    <property type="match status" value="2"/>
</dbReference>
<keyword evidence="4" id="KW-0245">EGF-like domain</keyword>
<dbReference type="SMART" id="SM00187">
    <property type="entry name" value="INB"/>
    <property type="match status" value="1"/>
</dbReference>
<keyword evidence="10 17" id="KW-1133">Transmembrane helix</keyword>
<dbReference type="Pfam" id="PF07965">
    <property type="entry name" value="Integrin_B_tail"/>
    <property type="match status" value="1"/>
</dbReference>
<dbReference type="PIRSF" id="PIRSF002512">
    <property type="entry name" value="Integrin_B"/>
    <property type="match status" value="1"/>
</dbReference>
<name>A0A4C1TC03_EUMVA</name>
<comment type="subcellular location">
    <subcellularLocation>
        <location evidence="1 16">Cell membrane</location>
        <topology evidence="1 16">Single-pass type I membrane protein</topology>
    </subcellularLocation>
</comment>
<evidence type="ECO:0000256" key="16">
    <source>
        <dbReference type="RuleBase" id="RU000633"/>
    </source>
</evidence>
<protein>
    <recommendedName>
        <fullName evidence="16">Integrin beta</fullName>
    </recommendedName>
</protein>
<evidence type="ECO:0000256" key="14">
    <source>
        <dbReference type="ARBA" id="ARBA00023180"/>
    </source>
</evidence>
<dbReference type="PRINTS" id="PR01186">
    <property type="entry name" value="INTEGRINB"/>
</dbReference>
<organism evidence="22 23">
    <name type="scientific">Eumeta variegata</name>
    <name type="common">Bagworm moth</name>
    <name type="synonym">Eumeta japonica</name>
    <dbReference type="NCBI Taxonomy" id="151549"/>
    <lineage>
        <taxon>Eukaryota</taxon>
        <taxon>Metazoa</taxon>
        <taxon>Ecdysozoa</taxon>
        <taxon>Arthropoda</taxon>
        <taxon>Hexapoda</taxon>
        <taxon>Insecta</taxon>
        <taxon>Pterygota</taxon>
        <taxon>Neoptera</taxon>
        <taxon>Endopterygota</taxon>
        <taxon>Lepidoptera</taxon>
        <taxon>Glossata</taxon>
        <taxon>Ditrysia</taxon>
        <taxon>Tineoidea</taxon>
        <taxon>Psychidae</taxon>
        <taxon>Oiketicinae</taxon>
        <taxon>Eumeta</taxon>
    </lineage>
</organism>
<gene>
    <name evidence="22" type="primary">mys</name>
    <name evidence="22" type="ORF">EVAR_5430_1</name>
</gene>
<dbReference type="FunFam" id="2.10.25.10:FF:000036">
    <property type="entry name" value="Integrin beta"/>
    <property type="match status" value="1"/>
</dbReference>
<evidence type="ECO:0000256" key="15">
    <source>
        <dbReference type="PIRSR" id="PIRSR002512-1"/>
    </source>
</evidence>
<dbReference type="STRING" id="151549.A0A4C1TC03"/>
<feature type="disulfide bond" evidence="15">
    <location>
        <begin position="526"/>
        <end position="530"/>
    </location>
</feature>
<keyword evidence="23" id="KW-1185">Reference proteome</keyword>
<evidence type="ECO:0000256" key="17">
    <source>
        <dbReference type="SAM" id="Phobius"/>
    </source>
</evidence>
<feature type="disulfide bond" evidence="15">
    <location>
        <begin position="290"/>
        <end position="331"/>
    </location>
</feature>
<dbReference type="Gene3D" id="3.40.50.410">
    <property type="entry name" value="von Willebrand factor, type A domain"/>
    <property type="match status" value="2"/>
</dbReference>
<dbReference type="PROSITE" id="PS51257">
    <property type="entry name" value="PROKAR_LIPOPROTEIN"/>
    <property type="match status" value="1"/>
</dbReference>
<evidence type="ECO:0000259" key="19">
    <source>
        <dbReference type="SMART" id="SM00187"/>
    </source>
</evidence>
<evidence type="ECO:0000256" key="9">
    <source>
        <dbReference type="ARBA" id="ARBA00022889"/>
    </source>
</evidence>
<proteinExistence type="inferred from homology"/>
<dbReference type="PANTHER" id="PTHR10082">
    <property type="entry name" value="INTEGRIN BETA SUBUNIT"/>
    <property type="match status" value="1"/>
</dbReference>
<evidence type="ECO:0000256" key="18">
    <source>
        <dbReference type="SAM" id="SignalP"/>
    </source>
</evidence>
<dbReference type="GO" id="GO:0005925">
    <property type="term" value="C:focal adhesion"/>
    <property type="evidence" value="ECO:0007669"/>
    <property type="project" value="TreeGrafter"/>
</dbReference>
<dbReference type="Pfam" id="PF08725">
    <property type="entry name" value="Integrin_b_cyt"/>
    <property type="match status" value="1"/>
</dbReference>
<feature type="disulfide bond" evidence="15">
    <location>
        <begin position="54"/>
        <end position="64"/>
    </location>
</feature>